<accession>A0A1Q6FAL2</accession>
<dbReference type="AlphaFoldDB" id="A0A1Q6FAL2"/>
<dbReference type="Proteomes" id="UP000187417">
    <property type="component" value="Unassembled WGS sequence"/>
</dbReference>
<name>A0A1Q6FAL2_9BACT</name>
<reference evidence="1 2" key="1">
    <citation type="journal article" date="2016" name="Nat. Biotechnol.">
        <title>Measurement of bacterial replication rates in microbial communities.</title>
        <authorList>
            <person name="Brown C.T."/>
            <person name="Olm M.R."/>
            <person name="Thomas B.C."/>
            <person name="Banfield J.F."/>
        </authorList>
    </citation>
    <scope>NUCLEOTIDE SEQUENCE [LARGE SCALE GENOMIC DNA]</scope>
    <source>
        <strain evidence="1">CAG:67_53_122</strain>
    </source>
</reference>
<evidence type="ECO:0000313" key="2">
    <source>
        <dbReference type="Proteomes" id="UP000187417"/>
    </source>
</evidence>
<dbReference type="EMBL" id="MNQH01000003">
    <property type="protein sequence ID" value="OKY95919.1"/>
    <property type="molecule type" value="Genomic_DNA"/>
</dbReference>
<comment type="caution">
    <text evidence="1">The sequence shown here is derived from an EMBL/GenBank/DDBJ whole genome shotgun (WGS) entry which is preliminary data.</text>
</comment>
<gene>
    <name evidence="1" type="ORF">BHV66_02905</name>
</gene>
<dbReference type="STRING" id="28117.BHV66_02905"/>
<protein>
    <submittedName>
        <fullName evidence="1">Uncharacterized protein</fullName>
    </submittedName>
</protein>
<sequence length="76" mass="8728">MAKIAISRRQTQIYLHFVEAKCSVSEIVKGEVNRAGLHAKIAEPHPIFYKYKDSESREENGNLFIVFRGASCFLQR</sequence>
<proteinExistence type="predicted"/>
<organism evidence="1 2">
    <name type="scientific">Alistipes putredinis</name>
    <dbReference type="NCBI Taxonomy" id="28117"/>
    <lineage>
        <taxon>Bacteria</taxon>
        <taxon>Pseudomonadati</taxon>
        <taxon>Bacteroidota</taxon>
        <taxon>Bacteroidia</taxon>
        <taxon>Bacteroidales</taxon>
        <taxon>Rikenellaceae</taxon>
        <taxon>Alistipes</taxon>
    </lineage>
</organism>
<evidence type="ECO:0000313" key="1">
    <source>
        <dbReference type="EMBL" id="OKY95919.1"/>
    </source>
</evidence>